<feature type="compositionally biased region" description="Polar residues" evidence="1">
    <location>
        <begin position="612"/>
        <end position="627"/>
    </location>
</feature>
<protein>
    <recommendedName>
        <fullName evidence="4">DUF1574 domain-containing protein</fullName>
    </recommendedName>
</protein>
<evidence type="ECO:0000313" key="3">
    <source>
        <dbReference type="Proteomes" id="UP001232992"/>
    </source>
</evidence>
<keyword evidence="3" id="KW-1185">Reference proteome</keyword>
<sequence>MSSINSTPTIGKGTPISQWAQDTIGSDVGKVKVRLRGNILHILCESTPISPPQERVESRLIAGLLETDLNPLLPENLPPIYHIWLYGRVSGPNYPDWTKEIDLTSLLESRDRTEKQEPGDMTDRAMFATSTDPELERTVTAKESADSARLHPSSAVAVADRAEGESAIGTMVSNRNLAAEGHPHAIARYVSETLSPLGIGVKVKIKTLKQHLPTGASIKRLHVGCYSNYSPDPSLLGPKIAGQLRELELSGFRDAAIASQVHGETSPDWVLLVDLTPRSVMLDGWARWGDVPAISRLLDRQLARASLKVSAILKDSTLHLFCRSNTVTEKDAVSERIRTLLNAIAPQGIHAATIYGHLNNQSTPLWVDWLDLPAKSDKRRRQSTLQLAKEGDRSALQFLLNRLLNPDLDRQLSTGGIRIQLLLKDDLLHVMSDAPVCPDRREVGPLVAKFLRQLKIAGISGVRVYGRRAGQKLPRWNYGVDFQTRKRLVPEAPPEFAASSAYVGDLIALDRNPSPSETAEKSTEALANALDEVNEETTGLAVPSEAAEETITEDAAPETAPSPSQPRRRFSLLHYLQRFSIRLGLLTPALSSSSARDRQPSPMLSPTREELQSQSASVSPVLTNATETAKPGKRPVWQVNPQLASAFVWGVLGLLIALEVDWLLGYQLLQANEHQPTANYLSLGGDPANASDESLSGSADGQECELSQCALSPPSPYPSFNNQLIDEHLGRYHALMLSSGAPDIVIIGSSRALRGIDPQRLKEGLAEDGIEEVEIYNFGINGATAKVVDWVIRELLTQEQLPKLIIWADGTRAFNSGREDLTYEAIARSDGYQALLAQTLERPAYGTPWGQQSEVEEEPEGKGKARSLSITQSYEQANDWLQETLGTFSAVYPHRDRLHEEIRGRLTAVLPEQQSPELDEEKVEMLQPAILNPDGFLPFKIRFDPETYYETHPQVSGAYDRDYESFSLEGEQHEALENAIAYTQAKGVGLMFINMPLTDVYLDPVRSDYESRFQEYIMAKEQPGFIVQDWMTLWSGGEYEYFSDPSHLNRYGAEAIATELATDDTISWQKALQREE</sequence>
<dbReference type="Proteomes" id="UP001232992">
    <property type="component" value="Unassembled WGS sequence"/>
</dbReference>
<reference evidence="2 3" key="1">
    <citation type="submission" date="2023-01" db="EMBL/GenBank/DDBJ databases">
        <title>Novel diversity within Roseofilum (Cyanobacteria; Desertifilaceae) from marine benthic mats with descriptions of four novel species.</title>
        <authorList>
            <person name="Wang Y."/>
            <person name="Berthold D.E."/>
            <person name="Hu J."/>
            <person name="Lefler F.W."/>
            <person name="Laughinghouse H.D. IV."/>
        </authorList>
    </citation>
    <scope>NUCLEOTIDE SEQUENCE [LARGE SCALE GENOMIC DNA]</scope>
    <source>
        <strain evidence="2 3">BLCC-M143</strain>
    </source>
</reference>
<evidence type="ECO:0000256" key="1">
    <source>
        <dbReference type="SAM" id="MobiDB-lite"/>
    </source>
</evidence>
<comment type="caution">
    <text evidence="2">The sequence shown here is derived from an EMBL/GenBank/DDBJ whole genome shotgun (WGS) entry which is preliminary data.</text>
</comment>
<evidence type="ECO:0008006" key="4">
    <source>
        <dbReference type="Google" id="ProtNLM"/>
    </source>
</evidence>
<feature type="region of interest" description="Disordered" evidence="1">
    <location>
        <begin position="591"/>
        <end position="633"/>
    </location>
</feature>
<dbReference type="RefSeq" id="WP_283756280.1">
    <property type="nucleotide sequence ID" value="NZ_JAQOSQ010000001.1"/>
</dbReference>
<feature type="compositionally biased region" description="Acidic residues" evidence="1">
    <location>
        <begin position="546"/>
        <end position="556"/>
    </location>
</feature>
<dbReference type="EMBL" id="JAQOSQ010000001">
    <property type="protein sequence ID" value="MDJ1181624.1"/>
    <property type="molecule type" value="Genomic_DNA"/>
</dbReference>
<evidence type="ECO:0000313" key="2">
    <source>
        <dbReference type="EMBL" id="MDJ1181624.1"/>
    </source>
</evidence>
<accession>A0ABT7BSX8</accession>
<dbReference type="SUPFAM" id="SSF52266">
    <property type="entry name" value="SGNH hydrolase"/>
    <property type="match status" value="1"/>
</dbReference>
<organism evidence="2 3">
    <name type="scientific">Roseofilum casamattae BLCC-M143</name>
    <dbReference type="NCBI Taxonomy" id="3022442"/>
    <lineage>
        <taxon>Bacteria</taxon>
        <taxon>Bacillati</taxon>
        <taxon>Cyanobacteriota</taxon>
        <taxon>Cyanophyceae</taxon>
        <taxon>Desertifilales</taxon>
        <taxon>Desertifilaceae</taxon>
        <taxon>Roseofilum</taxon>
        <taxon>Roseofilum casamattae</taxon>
    </lineage>
</organism>
<gene>
    <name evidence="2" type="ORF">PMH09_00310</name>
</gene>
<proteinExistence type="predicted"/>
<name>A0ABT7BSX8_9CYAN</name>
<feature type="region of interest" description="Disordered" evidence="1">
    <location>
        <begin position="534"/>
        <end position="567"/>
    </location>
</feature>